<proteinExistence type="inferred from homology"/>
<evidence type="ECO:0000256" key="2">
    <source>
        <dbReference type="ARBA" id="ARBA00022801"/>
    </source>
</evidence>
<feature type="domain" description="ACT" evidence="5">
    <location>
        <begin position="12"/>
        <end position="87"/>
    </location>
</feature>
<dbReference type="PANTHER" id="PTHR42706:SF1">
    <property type="entry name" value="FORMYLTETRAHYDROFOLATE DEFORMYLASE 2, MITOCHONDRIAL"/>
    <property type="match status" value="1"/>
</dbReference>
<dbReference type="HAMAP" id="MF_01927">
    <property type="entry name" value="PurU"/>
    <property type="match status" value="1"/>
</dbReference>
<comment type="pathway">
    <text evidence="3">Purine metabolism; IMP biosynthesis via de novo pathway; formate from 10-formyl-5,6,7,8-tetrahydrofolate: step 1/1.</text>
</comment>
<dbReference type="NCBIfam" id="TIGR00655">
    <property type="entry name" value="PurU"/>
    <property type="match status" value="1"/>
</dbReference>
<dbReference type="PRINTS" id="PR01575">
    <property type="entry name" value="FFH4HYDRLASE"/>
</dbReference>
<organism evidence="6">
    <name type="scientific">Candidatus Berkiella aquae</name>
    <dbReference type="NCBI Taxonomy" id="295108"/>
    <lineage>
        <taxon>Bacteria</taxon>
        <taxon>Pseudomonadati</taxon>
        <taxon>Pseudomonadota</taxon>
        <taxon>Gammaproteobacteria</taxon>
        <taxon>Candidatus Berkiellales</taxon>
        <taxon>Candidatus Berkiellaceae</taxon>
        <taxon>Candidatus Berkiella</taxon>
    </lineage>
</organism>
<dbReference type="UniPathway" id="UPA00074">
    <property type="reaction ID" value="UER00170"/>
</dbReference>
<dbReference type="InterPro" id="IPR002912">
    <property type="entry name" value="ACT_dom"/>
</dbReference>
<dbReference type="InterPro" id="IPR044074">
    <property type="entry name" value="PurU_ACT"/>
</dbReference>
<dbReference type="InterPro" id="IPR045865">
    <property type="entry name" value="ACT-like_dom_sf"/>
</dbReference>
<dbReference type="EC" id="3.5.1.10" evidence="3 4"/>
<keyword evidence="2 3" id="KW-0378">Hydrolase</keyword>
<comment type="caution">
    <text evidence="6">The sequence shown here is derived from an EMBL/GenBank/DDBJ whole genome shotgun (WGS) entry which is preliminary data.</text>
</comment>
<evidence type="ECO:0000256" key="1">
    <source>
        <dbReference type="ARBA" id="ARBA00022563"/>
    </source>
</evidence>
<evidence type="ECO:0000259" key="5">
    <source>
        <dbReference type="PROSITE" id="PS51671"/>
    </source>
</evidence>
<comment type="function">
    <text evidence="3">Catalyzes the hydrolysis of 10-formyltetrahydrofolate (formyl-FH4) to formate and tetrahydrofolate (FH4).</text>
</comment>
<dbReference type="InterPro" id="IPR004810">
    <property type="entry name" value="PurU"/>
</dbReference>
<protein>
    <recommendedName>
        <fullName evidence="3 4">Formyltetrahydrofolate deformylase</fullName>
        <ecNumber evidence="3 4">3.5.1.10</ecNumber>
    </recommendedName>
    <alternativeName>
        <fullName evidence="3">Formyl-FH(4) hydrolase</fullName>
    </alternativeName>
</protein>
<dbReference type="AlphaFoldDB" id="A0A0Q9YP72"/>
<gene>
    <name evidence="3 6" type="primary">purU</name>
    <name evidence="6" type="ORF">HT99x_00048</name>
</gene>
<dbReference type="GO" id="GO:0006189">
    <property type="term" value="P:'de novo' IMP biosynthetic process"/>
    <property type="evidence" value="ECO:0007669"/>
    <property type="project" value="UniProtKB-UniRule"/>
</dbReference>
<evidence type="ECO:0000256" key="4">
    <source>
        <dbReference type="NCBIfam" id="TIGR00655"/>
    </source>
</evidence>
<dbReference type="SUPFAM" id="SSF55021">
    <property type="entry name" value="ACT-like"/>
    <property type="match status" value="1"/>
</dbReference>
<comment type="catalytic activity">
    <reaction evidence="3">
        <text>(6R)-10-formyltetrahydrofolate + H2O = (6S)-5,6,7,8-tetrahydrofolate + formate + H(+)</text>
        <dbReference type="Rhea" id="RHEA:19833"/>
        <dbReference type="ChEBI" id="CHEBI:15377"/>
        <dbReference type="ChEBI" id="CHEBI:15378"/>
        <dbReference type="ChEBI" id="CHEBI:15740"/>
        <dbReference type="ChEBI" id="CHEBI:57453"/>
        <dbReference type="ChEBI" id="CHEBI:195366"/>
        <dbReference type="EC" id="3.5.1.10"/>
    </reaction>
</comment>
<dbReference type="CDD" id="cd08648">
    <property type="entry name" value="FMT_core_Formyl-FH4-Hydrolase_C"/>
    <property type="match status" value="1"/>
</dbReference>
<name>A0A0Q9YP72_9GAMM</name>
<dbReference type="CDD" id="cd04875">
    <property type="entry name" value="ACT_F4HF-DF"/>
    <property type="match status" value="1"/>
</dbReference>
<dbReference type="GO" id="GO:0008864">
    <property type="term" value="F:formyltetrahydrofolate deformylase activity"/>
    <property type="evidence" value="ECO:0007669"/>
    <property type="project" value="UniProtKB-UniRule"/>
</dbReference>
<dbReference type="Gene3D" id="3.40.50.170">
    <property type="entry name" value="Formyl transferase, N-terminal domain"/>
    <property type="match status" value="1"/>
</dbReference>
<sequence length="293" mass="33416">MMKHAVDANLARLLITCPDRPGIIAKVTTFLKDHGANITDLDQHSTDPENGTFFMRLEFQTPHLDMSNQNLEQAFATQVAEPFKMQWQIHYAAKLKKMAIFVSKYDHAFLEILWRQARNELPLIIPFIISNHPDLKKAAEHFGVPYHHIPVTQNTKKEAEAKMLALCENQVDGIILARYMQILSEDFVSRYPNKIINIHHSFLPAFVGANPYQQAYDKGVKLIGATAHYVTQDLDMGPIIAQDVIRVSHRHSADKLRELGQDVERTVLARAVRAHLEDRIIVDGTKTVVFEQH</sequence>
<dbReference type="Gene3D" id="3.30.70.260">
    <property type="match status" value="1"/>
</dbReference>
<dbReference type="InterPro" id="IPR041729">
    <property type="entry name" value="Formyl-FH4-Hydrolase_C"/>
</dbReference>
<keyword evidence="1 3" id="KW-0554">One-carbon metabolism</keyword>
<dbReference type="NCBIfam" id="NF004684">
    <property type="entry name" value="PRK06027.1"/>
    <property type="match status" value="1"/>
</dbReference>
<comment type="similarity">
    <text evidence="3">Belongs to the PurU family.</text>
</comment>
<dbReference type="Pfam" id="PF01842">
    <property type="entry name" value="ACT"/>
    <property type="match status" value="1"/>
</dbReference>
<dbReference type="RefSeq" id="WP_083482729.1">
    <property type="nucleotide sequence ID" value="NZ_LKAJ02000001.1"/>
</dbReference>
<keyword evidence="3" id="KW-0658">Purine biosynthesis</keyword>
<dbReference type="PIRSF" id="PIRSF036480">
    <property type="entry name" value="FormyFH4_hydr"/>
    <property type="match status" value="1"/>
</dbReference>
<dbReference type="GO" id="GO:0006730">
    <property type="term" value="P:one-carbon metabolic process"/>
    <property type="evidence" value="ECO:0007669"/>
    <property type="project" value="UniProtKB-KW"/>
</dbReference>
<feature type="active site" evidence="3">
    <location>
        <position position="235"/>
    </location>
</feature>
<dbReference type="InterPro" id="IPR036477">
    <property type="entry name" value="Formyl_transf_N_sf"/>
</dbReference>
<evidence type="ECO:0000256" key="3">
    <source>
        <dbReference type="HAMAP-Rule" id="MF_01927"/>
    </source>
</evidence>
<dbReference type="SUPFAM" id="SSF53328">
    <property type="entry name" value="Formyltransferase"/>
    <property type="match status" value="1"/>
</dbReference>
<evidence type="ECO:0000313" key="6">
    <source>
        <dbReference type="EMBL" id="KRG22512.1"/>
    </source>
</evidence>
<dbReference type="PATRIC" id="fig|1590043.3.peg.48"/>
<dbReference type="STRING" id="295108.HT99x_00048"/>
<dbReference type="PROSITE" id="PS51671">
    <property type="entry name" value="ACT"/>
    <property type="match status" value="1"/>
</dbReference>
<accession>A0A0Q9YP72</accession>
<reference evidence="6" key="1">
    <citation type="submission" date="2015-09" db="EMBL/GenBank/DDBJ databases">
        <title>Draft Genome Sequences of Two Novel Amoeba-resistant Intranuclear Bacteria, Candidatus Berkiella cookevillensis and Candidatus Berkiella aquae.</title>
        <authorList>
            <person name="Mehari Y.T."/>
            <person name="Arivett B.A."/>
            <person name="Farone A.L."/>
            <person name="Gunderson J.H."/>
            <person name="Farone M.B."/>
        </authorList>
    </citation>
    <scope>NUCLEOTIDE SEQUENCE [LARGE SCALE GENOMIC DNA]</scope>
    <source>
        <strain evidence="6">HT99</strain>
    </source>
</reference>
<dbReference type="PANTHER" id="PTHR42706">
    <property type="entry name" value="FORMYLTETRAHYDROFOLATE DEFORMYLASE"/>
    <property type="match status" value="1"/>
</dbReference>
<dbReference type="InterPro" id="IPR002376">
    <property type="entry name" value="Formyl_transf_N"/>
</dbReference>
<dbReference type="Pfam" id="PF00551">
    <property type="entry name" value="Formyl_trans_N"/>
    <property type="match status" value="1"/>
</dbReference>
<dbReference type="EMBL" id="LKAJ01000001">
    <property type="protein sequence ID" value="KRG22512.1"/>
    <property type="molecule type" value="Genomic_DNA"/>
</dbReference>